<feature type="domain" description="Thioredoxin" evidence="2">
    <location>
        <begin position="51"/>
        <end position="248"/>
    </location>
</feature>
<feature type="chain" id="PRO_5038035485" evidence="1">
    <location>
        <begin position="22"/>
        <end position="250"/>
    </location>
</feature>
<dbReference type="InterPro" id="IPR001853">
    <property type="entry name" value="DSBA-like_thioredoxin_dom"/>
</dbReference>
<evidence type="ECO:0000259" key="2">
    <source>
        <dbReference type="PROSITE" id="PS51352"/>
    </source>
</evidence>
<dbReference type="Gene3D" id="3.40.30.10">
    <property type="entry name" value="Glutaredoxin"/>
    <property type="match status" value="1"/>
</dbReference>
<evidence type="ECO:0000313" key="4">
    <source>
        <dbReference type="Proteomes" id="UP000628984"/>
    </source>
</evidence>
<dbReference type="CDD" id="cd03023">
    <property type="entry name" value="DsbA_Com1_like"/>
    <property type="match status" value="1"/>
</dbReference>
<protein>
    <submittedName>
        <fullName evidence="3">DSBA oxidoreductase</fullName>
    </submittedName>
</protein>
<dbReference type="Proteomes" id="UP000628984">
    <property type="component" value="Unassembled WGS sequence"/>
</dbReference>
<dbReference type="PROSITE" id="PS51352">
    <property type="entry name" value="THIOREDOXIN_2"/>
    <property type="match status" value="1"/>
</dbReference>
<dbReference type="InterPro" id="IPR041205">
    <property type="entry name" value="ScsC_N"/>
</dbReference>
<dbReference type="InterPro" id="IPR013766">
    <property type="entry name" value="Thioredoxin_domain"/>
</dbReference>
<reference evidence="3" key="2">
    <citation type="submission" date="2020-09" db="EMBL/GenBank/DDBJ databases">
        <authorList>
            <person name="Sun Q."/>
            <person name="Kim S."/>
        </authorList>
    </citation>
    <scope>NUCLEOTIDE SEQUENCE</scope>
    <source>
        <strain evidence="3">KCTC 23714</strain>
    </source>
</reference>
<dbReference type="AlphaFoldDB" id="A0A918MHL2"/>
<name>A0A918MHL2_9RHOB</name>
<accession>A0A918MHL2</accession>
<dbReference type="InterPro" id="IPR036249">
    <property type="entry name" value="Thioredoxin-like_sf"/>
</dbReference>
<feature type="signal peptide" evidence="1">
    <location>
        <begin position="1"/>
        <end position="21"/>
    </location>
</feature>
<evidence type="ECO:0000313" key="3">
    <source>
        <dbReference type="EMBL" id="GGW22737.1"/>
    </source>
</evidence>
<proteinExistence type="predicted"/>
<dbReference type="Pfam" id="PF01323">
    <property type="entry name" value="DSBA"/>
    <property type="match status" value="1"/>
</dbReference>
<dbReference type="SUPFAM" id="SSF52833">
    <property type="entry name" value="Thioredoxin-like"/>
    <property type="match status" value="1"/>
</dbReference>
<dbReference type="PANTHER" id="PTHR35272:SF3">
    <property type="entry name" value="THIOL:DISULFIDE INTERCHANGE PROTEIN DSBC"/>
    <property type="match status" value="1"/>
</dbReference>
<dbReference type="Pfam" id="PF18312">
    <property type="entry name" value="ScsC_N"/>
    <property type="match status" value="1"/>
</dbReference>
<dbReference type="RefSeq" id="WP_189632381.1">
    <property type="nucleotide sequence ID" value="NZ_BMYQ01000001.1"/>
</dbReference>
<evidence type="ECO:0000256" key="1">
    <source>
        <dbReference type="SAM" id="SignalP"/>
    </source>
</evidence>
<dbReference type="EMBL" id="BMYQ01000001">
    <property type="protein sequence ID" value="GGW22737.1"/>
    <property type="molecule type" value="Genomic_DNA"/>
</dbReference>
<comment type="caution">
    <text evidence="3">The sequence shown here is derived from an EMBL/GenBank/DDBJ whole genome shotgun (WGS) entry which is preliminary data.</text>
</comment>
<dbReference type="PANTHER" id="PTHR35272">
    <property type="entry name" value="THIOL:DISULFIDE INTERCHANGE PROTEIN DSBC-RELATED"/>
    <property type="match status" value="1"/>
</dbReference>
<organism evidence="3 4">
    <name type="scientific">Gemmobacter lanyuensis</name>
    <dbReference type="NCBI Taxonomy" id="1054497"/>
    <lineage>
        <taxon>Bacteria</taxon>
        <taxon>Pseudomonadati</taxon>
        <taxon>Pseudomonadota</taxon>
        <taxon>Alphaproteobacteria</taxon>
        <taxon>Rhodobacterales</taxon>
        <taxon>Paracoccaceae</taxon>
        <taxon>Gemmobacter</taxon>
    </lineage>
</organism>
<keyword evidence="4" id="KW-1185">Reference proteome</keyword>
<keyword evidence="1" id="KW-0732">Signal</keyword>
<dbReference type="GO" id="GO:0016491">
    <property type="term" value="F:oxidoreductase activity"/>
    <property type="evidence" value="ECO:0007669"/>
    <property type="project" value="InterPro"/>
</dbReference>
<gene>
    <name evidence="3" type="ORF">GCM10011452_06750</name>
</gene>
<reference evidence="3" key="1">
    <citation type="journal article" date="2014" name="Int. J. Syst. Evol. Microbiol.">
        <title>Complete genome sequence of Corynebacterium casei LMG S-19264T (=DSM 44701T), isolated from a smear-ripened cheese.</title>
        <authorList>
            <consortium name="US DOE Joint Genome Institute (JGI-PGF)"/>
            <person name="Walter F."/>
            <person name="Albersmeier A."/>
            <person name="Kalinowski J."/>
            <person name="Ruckert C."/>
        </authorList>
    </citation>
    <scope>NUCLEOTIDE SEQUENCE</scope>
    <source>
        <strain evidence="3">KCTC 23714</strain>
    </source>
</reference>
<dbReference type="InterPro" id="IPR051470">
    <property type="entry name" value="Thiol:disulfide_interchange"/>
</dbReference>
<sequence>MTKTFLAATALALGFALPAQAFDLSNLTEDERAAFRDEVRAYLLENPEVIMEAVQVLESRQQEQAAKDEVAQVQANHDAIFNDANSWVGGNPEGDVTVVEFLDYRCGYCRKAYEEIETLVKTDGNIRFIVKEFPILGEESLISSKFAIATRMVAGDEAYKRAHDALISLRGDATAETLGALADELGLDRAAILAKMETPEVAAIIDANHQLGTALQISGTPTFVVQDTMVRGYVPLDGMRDIVSTARSDG</sequence>